<evidence type="ECO:0000256" key="4">
    <source>
        <dbReference type="ARBA" id="ARBA00023125"/>
    </source>
</evidence>
<evidence type="ECO:0000256" key="6">
    <source>
        <dbReference type="ARBA" id="ARBA00023242"/>
    </source>
</evidence>
<evidence type="ECO:0000313" key="8">
    <source>
        <dbReference type="EMBL" id="KAG1346427.1"/>
    </source>
</evidence>
<keyword evidence="5" id="KW-0804">Transcription</keyword>
<dbReference type="PANTHER" id="PTHR46373">
    <property type="entry name" value="PROTEIN RKD4"/>
    <property type="match status" value="1"/>
</dbReference>
<dbReference type="AlphaFoldDB" id="A0A8K0IAW9"/>
<evidence type="ECO:0000256" key="1">
    <source>
        <dbReference type="ARBA" id="ARBA00004049"/>
    </source>
</evidence>
<comment type="function">
    <text evidence="1">Putative transcription factor.</text>
</comment>
<organism evidence="8 9">
    <name type="scientific">Cocos nucifera</name>
    <name type="common">Coconut palm</name>
    <dbReference type="NCBI Taxonomy" id="13894"/>
    <lineage>
        <taxon>Eukaryota</taxon>
        <taxon>Viridiplantae</taxon>
        <taxon>Streptophyta</taxon>
        <taxon>Embryophyta</taxon>
        <taxon>Tracheophyta</taxon>
        <taxon>Spermatophyta</taxon>
        <taxon>Magnoliopsida</taxon>
        <taxon>Liliopsida</taxon>
        <taxon>Arecaceae</taxon>
        <taxon>Arecoideae</taxon>
        <taxon>Cocoseae</taxon>
        <taxon>Attaleinae</taxon>
        <taxon>Cocos</taxon>
    </lineage>
</organism>
<feature type="domain" description="RWP-RK" evidence="7">
    <location>
        <begin position="53"/>
        <end position="137"/>
    </location>
</feature>
<dbReference type="InterPro" id="IPR044607">
    <property type="entry name" value="RKD-like"/>
</dbReference>
<keyword evidence="6" id="KW-0539">Nucleus</keyword>
<dbReference type="PROSITE" id="PS51519">
    <property type="entry name" value="RWP_RK"/>
    <property type="match status" value="1"/>
</dbReference>
<evidence type="ECO:0000256" key="3">
    <source>
        <dbReference type="ARBA" id="ARBA00023054"/>
    </source>
</evidence>
<evidence type="ECO:0000256" key="5">
    <source>
        <dbReference type="ARBA" id="ARBA00023163"/>
    </source>
</evidence>
<name>A0A8K0IAW9_COCNU</name>
<sequence length="193" mass="22456">MDWDDSKEFPPHYGDAISDVGPLNIITRSNDVYDVKNNYSDPFEAFRVGYALEERSSEGRTTSRPRLTDIGFNEIKNYFHMPITQAAKEMNVGLTLLKKRCREVGIPRWPHRKIKSIGSLIHDVRELGKGASGESIRREVETLEEHRRLMEENPLTELTERTKKLRQACFKANFKKRRALEKHCIDLSNKYFA</sequence>
<dbReference type="InterPro" id="IPR003035">
    <property type="entry name" value="RWP-RK_dom"/>
</dbReference>
<reference evidence="8" key="2">
    <citation type="submission" date="2019-07" db="EMBL/GenBank/DDBJ databases">
        <authorList>
            <person name="Yang Y."/>
            <person name="Bocs S."/>
            <person name="Baudouin L."/>
        </authorList>
    </citation>
    <scope>NUCLEOTIDE SEQUENCE</scope>
    <source>
        <tissue evidence="8">Spear leaf of Hainan Tall coconut</tissue>
    </source>
</reference>
<accession>A0A8K0IAW9</accession>
<evidence type="ECO:0000256" key="2">
    <source>
        <dbReference type="ARBA" id="ARBA00023015"/>
    </source>
</evidence>
<evidence type="ECO:0000259" key="7">
    <source>
        <dbReference type="PROSITE" id="PS51519"/>
    </source>
</evidence>
<dbReference type="OrthoDB" id="6270329at2759"/>
<proteinExistence type="predicted"/>
<dbReference type="GO" id="GO:0003677">
    <property type="term" value="F:DNA binding"/>
    <property type="evidence" value="ECO:0007669"/>
    <property type="project" value="UniProtKB-KW"/>
</dbReference>
<gene>
    <name evidence="8" type="ORF">COCNU_06G002560</name>
</gene>
<keyword evidence="4" id="KW-0238">DNA-binding</keyword>
<protein>
    <recommendedName>
        <fullName evidence="7">RWP-RK domain-containing protein</fullName>
    </recommendedName>
</protein>
<dbReference type="PANTHER" id="PTHR46373:SF2">
    <property type="entry name" value="RWP-RK DOMAIN-CONTAINING PROTEIN"/>
    <property type="match status" value="1"/>
</dbReference>
<dbReference type="EMBL" id="CM017877">
    <property type="protein sequence ID" value="KAG1346427.1"/>
    <property type="molecule type" value="Genomic_DNA"/>
</dbReference>
<evidence type="ECO:0000313" key="9">
    <source>
        <dbReference type="Proteomes" id="UP000797356"/>
    </source>
</evidence>
<reference evidence="8" key="1">
    <citation type="journal article" date="2017" name="Gigascience">
        <title>The genome draft of coconut (Cocos nucifera).</title>
        <authorList>
            <person name="Xiao Y."/>
            <person name="Xu P."/>
            <person name="Fan H."/>
            <person name="Baudouin L."/>
            <person name="Xia W."/>
            <person name="Bocs S."/>
            <person name="Xu J."/>
            <person name="Li Q."/>
            <person name="Guo A."/>
            <person name="Zhou L."/>
            <person name="Li J."/>
            <person name="Wu Y."/>
            <person name="Ma Z."/>
            <person name="Armero A."/>
            <person name="Issali A.E."/>
            <person name="Liu N."/>
            <person name="Peng M."/>
            <person name="Yang Y."/>
        </authorList>
    </citation>
    <scope>NUCLEOTIDE SEQUENCE</scope>
    <source>
        <tissue evidence="8">Spear leaf of Hainan Tall coconut</tissue>
    </source>
</reference>
<dbReference type="GO" id="GO:0003700">
    <property type="term" value="F:DNA-binding transcription factor activity"/>
    <property type="evidence" value="ECO:0007669"/>
    <property type="project" value="InterPro"/>
</dbReference>
<keyword evidence="9" id="KW-1185">Reference proteome</keyword>
<keyword evidence="3" id="KW-0175">Coiled coil</keyword>
<comment type="caution">
    <text evidence="8">The sequence shown here is derived from an EMBL/GenBank/DDBJ whole genome shotgun (WGS) entry which is preliminary data.</text>
</comment>
<dbReference type="Proteomes" id="UP000797356">
    <property type="component" value="Chromosome 6"/>
</dbReference>
<dbReference type="Pfam" id="PF02042">
    <property type="entry name" value="RWP-RK"/>
    <property type="match status" value="1"/>
</dbReference>
<keyword evidence="2" id="KW-0805">Transcription regulation</keyword>